<dbReference type="EMBL" id="JACOPQ010000001">
    <property type="protein sequence ID" value="MBC5735414.1"/>
    <property type="molecule type" value="Genomic_DNA"/>
</dbReference>
<keyword evidence="2" id="KW-1185">Reference proteome</keyword>
<dbReference type="Proteomes" id="UP000607645">
    <property type="component" value="Unassembled WGS sequence"/>
</dbReference>
<organism evidence="1 2">
    <name type="scientific">Lawsonibacter faecis</name>
    <dbReference type="NCBI Taxonomy" id="2763052"/>
    <lineage>
        <taxon>Bacteria</taxon>
        <taxon>Bacillati</taxon>
        <taxon>Bacillota</taxon>
        <taxon>Clostridia</taxon>
        <taxon>Eubacteriales</taxon>
        <taxon>Oscillospiraceae</taxon>
        <taxon>Lawsonibacter</taxon>
    </lineage>
</organism>
<reference evidence="1" key="1">
    <citation type="submission" date="2020-08" db="EMBL/GenBank/DDBJ databases">
        <title>Genome public.</title>
        <authorList>
            <person name="Liu C."/>
            <person name="Sun Q."/>
        </authorList>
    </citation>
    <scope>NUCLEOTIDE SEQUENCE</scope>
    <source>
        <strain evidence="1">NSJ-52</strain>
    </source>
</reference>
<dbReference type="AlphaFoldDB" id="A0A8J6JHM8"/>
<dbReference type="RefSeq" id="WP_186918117.1">
    <property type="nucleotide sequence ID" value="NZ_JACOPQ010000001.1"/>
</dbReference>
<gene>
    <name evidence="1" type="ORF">H8S62_00130</name>
</gene>
<comment type="caution">
    <text evidence="1">The sequence shown here is derived from an EMBL/GenBank/DDBJ whole genome shotgun (WGS) entry which is preliminary data.</text>
</comment>
<accession>A0A8J6JHM8</accession>
<sequence length="176" mass="18403">MRRRTRYLLYGIAAAAAVALGLGLLAGRGVSAGELERDARERQKIDAAWSVSESVDSGVAALLFYDESRGGHTCAVYLREESALDPGYHFHMGGAREGISEGGIELLEFGGNGSAILSLNAQRVARVELMSSEGVVTVIEVDPDQPFAVALPAVGGSIAMYDALGEAVAFSCIIVG</sequence>
<name>A0A8J6JHM8_9FIRM</name>
<proteinExistence type="predicted"/>
<evidence type="ECO:0000313" key="2">
    <source>
        <dbReference type="Proteomes" id="UP000607645"/>
    </source>
</evidence>
<protein>
    <submittedName>
        <fullName evidence="1">Uncharacterized protein</fullName>
    </submittedName>
</protein>
<evidence type="ECO:0000313" key="1">
    <source>
        <dbReference type="EMBL" id="MBC5735414.1"/>
    </source>
</evidence>